<feature type="signal peptide" evidence="1">
    <location>
        <begin position="1"/>
        <end position="25"/>
    </location>
</feature>
<dbReference type="Proteomes" id="UP000184097">
    <property type="component" value="Unassembled WGS sequence"/>
</dbReference>
<evidence type="ECO:0000259" key="2">
    <source>
        <dbReference type="Pfam" id="PF07486"/>
    </source>
</evidence>
<accession>A0A1M7SMZ9</accession>
<proteinExistence type="predicted"/>
<feature type="chain" id="PRO_5038698102" evidence="1">
    <location>
        <begin position="26"/>
        <end position="201"/>
    </location>
</feature>
<feature type="domain" description="Cell wall hydrolase SleB" evidence="2">
    <location>
        <begin position="100"/>
        <end position="184"/>
    </location>
</feature>
<evidence type="ECO:0000313" key="4">
    <source>
        <dbReference type="Proteomes" id="UP000184097"/>
    </source>
</evidence>
<gene>
    <name evidence="3" type="ORF">SAMN02745247_02115</name>
</gene>
<name>A0A1M7SMZ9_9FIRM</name>
<evidence type="ECO:0000313" key="3">
    <source>
        <dbReference type="EMBL" id="SHN59811.1"/>
    </source>
</evidence>
<organism evidence="3 4">
    <name type="scientific">Butyrivibrio hungatei DSM 14810</name>
    <dbReference type="NCBI Taxonomy" id="1121132"/>
    <lineage>
        <taxon>Bacteria</taxon>
        <taxon>Bacillati</taxon>
        <taxon>Bacillota</taxon>
        <taxon>Clostridia</taxon>
        <taxon>Lachnospirales</taxon>
        <taxon>Lachnospiraceae</taxon>
        <taxon>Butyrivibrio</taxon>
    </lineage>
</organism>
<evidence type="ECO:0000256" key="1">
    <source>
        <dbReference type="SAM" id="SignalP"/>
    </source>
</evidence>
<dbReference type="AlphaFoldDB" id="A0A1M7SMZ9"/>
<dbReference type="EMBL" id="FRDH01000008">
    <property type="protein sequence ID" value="SHN59811.1"/>
    <property type="molecule type" value="Genomic_DNA"/>
</dbReference>
<keyword evidence="1" id="KW-0732">Signal</keyword>
<reference evidence="3 4" key="1">
    <citation type="submission" date="2016-12" db="EMBL/GenBank/DDBJ databases">
        <authorList>
            <person name="Song W.-J."/>
            <person name="Kurnit D.M."/>
        </authorList>
    </citation>
    <scope>NUCLEOTIDE SEQUENCE [LARGE SCALE GENOMIC DNA]</scope>
    <source>
        <strain evidence="3 4">DSM 14810</strain>
    </source>
</reference>
<dbReference type="GO" id="GO:0016787">
    <property type="term" value="F:hydrolase activity"/>
    <property type="evidence" value="ECO:0007669"/>
    <property type="project" value="UniProtKB-KW"/>
</dbReference>
<keyword evidence="3" id="KW-0378">Hydrolase</keyword>
<dbReference type="InterPro" id="IPR011105">
    <property type="entry name" value="Cell_wall_hydrolase_SleB"/>
</dbReference>
<dbReference type="Pfam" id="PF07486">
    <property type="entry name" value="Hydrolase_2"/>
    <property type="match status" value="1"/>
</dbReference>
<protein>
    <submittedName>
        <fullName evidence="3">Cell Wall Hydrolase</fullName>
    </submittedName>
</protein>
<dbReference type="Gene3D" id="1.10.10.2520">
    <property type="entry name" value="Cell wall hydrolase SleB, domain 1"/>
    <property type="match status" value="1"/>
</dbReference>
<dbReference type="InterPro" id="IPR042047">
    <property type="entry name" value="SleB_dom1"/>
</dbReference>
<sequence length="201" mass="22747">MRGFKRMLTLTGILSVMAGTLLHFAIPTNSDSIWEEIPHEETETYIQEKRETEDLSVNGDVQVEEMGQCPESISQSSGQVMTDAEKKMLMKVAQAEAGNQGIDGMWLVMSVVMNRVGSRSFPDSIEEVIFQKGAFSSVTDGRYEEQVILSYEVTEALGMILNGEVAENIVAFEIKDSDVLEKWFEYAFTFRDHNFYTEKEQ</sequence>